<protein>
    <submittedName>
        <fullName evidence="2">Uncharacterized protein</fullName>
    </submittedName>
</protein>
<sequence>MSDVGFFWVGLALIIGAMAWFARWLESTSRISKETEDGIQAGLEGGVSAHRARWWHDMFSGDGDGGGGDGD</sequence>
<feature type="transmembrane region" description="Helical" evidence="1">
    <location>
        <begin position="6"/>
        <end position="25"/>
    </location>
</feature>
<evidence type="ECO:0000313" key="3">
    <source>
        <dbReference type="Proteomes" id="UP000193083"/>
    </source>
</evidence>
<keyword evidence="3" id="KW-1185">Reference proteome</keyword>
<keyword evidence="1" id="KW-0472">Membrane</keyword>
<proteinExistence type="predicted"/>
<organism evidence="2 3">
    <name type="scientific">Mesorhizobium australicum</name>
    <dbReference type="NCBI Taxonomy" id="536018"/>
    <lineage>
        <taxon>Bacteria</taxon>
        <taxon>Pseudomonadati</taxon>
        <taxon>Pseudomonadota</taxon>
        <taxon>Alphaproteobacteria</taxon>
        <taxon>Hyphomicrobiales</taxon>
        <taxon>Phyllobacteriaceae</taxon>
        <taxon>Mesorhizobium</taxon>
    </lineage>
</organism>
<accession>A0A1X7NQU0</accession>
<keyword evidence="1" id="KW-1133">Transmembrane helix</keyword>
<evidence type="ECO:0000256" key="1">
    <source>
        <dbReference type="SAM" id="Phobius"/>
    </source>
</evidence>
<gene>
    <name evidence="2" type="ORF">SAMN02982922_2232</name>
</gene>
<dbReference type="Proteomes" id="UP000193083">
    <property type="component" value="Unassembled WGS sequence"/>
</dbReference>
<name>A0A1X7NQU0_9HYPH</name>
<dbReference type="AlphaFoldDB" id="A0A1X7NQU0"/>
<dbReference type="EMBL" id="FXBL01000004">
    <property type="protein sequence ID" value="SMH39867.1"/>
    <property type="molecule type" value="Genomic_DNA"/>
</dbReference>
<reference evidence="2 3" key="1">
    <citation type="submission" date="2017-04" db="EMBL/GenBank/DDBJ databases">
        <authorList>
            <person name="Afonso C.L."/>
            <person name="Miller P.J."/>
            <person name="Scott M.A."/>
            <person name="Spackman E."/>
            <person name="Goraichik I."/>
            <person name="Dimitrov K.M."/>
            <person name="Suarez D.L."/>
            <person name="Swayne D.E."/>
        </authorList>
    </citation>
    <scope>NUCLEOTIDE SEQUENCE [LARGE SCALE GENOMIC DNA]</scope>
    <source>
        <strain evidence="2 3">B5P</strain>
    </source>
</reference>
<evidence type="ECO:0000313" key="2">
    <source>
        <dbReference type="EMBL" id="SMH39867.1"/>
    </source>
</evidence>
<dbReference type="RefSeq" id="WP_085464233.1">
    <property type="nucleotide sequence ID" value="NZ_FXBL01000004.1"/>
</dbReference>
<keyword evidence="1" id="KW-0812">Transmembrane</keyword>